<evidence type="ECO:0000313" key="2">
    <source>
        <dbReference type="Proteomes" id="UP001139238"/>
    </source>
</evidence>
<reference evidence="1" key="1">
    <citation type="submission" date="2021-08" db="EMBL/GenBank/DDBJ databases">
        <title>Complete genome sequence of Moraxella sp strain PS-22.</title>
        <authorList>
            <person name="Das S.K."/>
        </authorList>
    </citation>
    <scope>NUCLEOTIDE SEQUENCE</scope>
    <source>
        <strain evidence="1">PS-22</strain>
    </source>
</reference>
<organism evidence="1 2">
    <name type="scientific">Moraxella tetraodonis</name>
    <dbReference type="NCBI Taxonomy" id="2767221"/>
    <lineage>
        <taxon>Bacteria</taxon>
        <taxon>Pseudomonadati</taxon>
        <taxon>Pseudomonadota</taxon>
        <taxon>Gammaproteobacteria</taxon>
        <taxon>Moraxellales</taxon>
        <taxon>Moraxellaceae</taxon>
        <taxon>Moraxella</taxon>
    </lineage>
</organism>
<protein>
    <submittedName>
        <fullName evidence="1">Uncharacterized protein</fullName>
    </submittedName>
</protein>
<sequence>MPENRFTAIYNELKQYTQLNSKISMYTNTRQSYISTRNILSYFDWFKSSNESQLIWALEYLDKMKIPVYPRLFLPNSNQEIYDAIVVSITFMGFENAMTFSRINVENFIKKMRQAWYQKRYRDNKDGESALQYLLSKSYLKKLDKLSEIYGVPPLEVLQSLIAQEYDKR</sequence>
<dbReference type="Proteomes" id="UP001139238">
    <property type="component" value="Unassembled WGS sequence"/>
</dbReference>
<proteinExistence type="predicted"/>
<comment type="caution">
    <text evidence="1">The sequence shown here is derived from an EMBL/GenBank/DDBJ whole genome shotgun (WGS) entry which is preliminary data.</text>
</comment>
<name>A0A9X1UQH7_9GAMM</name>
<accession>A0A9X1UQH7</accession>
<evidence type="ECO:0000313" key="1">
    <source>
        <dbReference type="EMBL" id="MCG8147132.1"/>
    </source>
</evidence>
<dbReference type="AlphaFoldDB" id="A0A9X1UQH7"/>
<dbReference type="EMBL" id="JACSYB010000001">
    <property type="protein sequence ID" value="MCG8147132.1"/>
    <property type="molecule type" value="Genomic_DNA"/>
</dbReference>
<keyword evidence="2" id="KW-1185">Reference proteome</keyword>
<gene>
    <name evidence="1" type="ORF">H9W84_03195</name>
</gene>
<dbReference type="RefSeq" id="WP_239741612.1">
    <property type="nucleotide sequence ID" value="NZ_JACSYB010000001.1"/>
</dbReference>